<keyword evidence="5" id="KW-1185">Reference proteome</keyword>
<keyword evidence="2" id="KW-0547">Nucleotide-binding</keyword>
<protein>
    <submittedName>
        <fullName evidence="4">Uncharacterized protein</fullName>
    </submittedName>
</protein>
<dbReference type="EMBL" id="JAACJJ010000029">
    <property type="protein sequence ID" value="KAF5319333.1"/>
    <property type="molecule type" value="Genomic_DNA"/>
</dbReference>
<evidence type="ECO:0000256" key="1">
    <source>
        <dbReference type="ARBA" id="ARBA00004342"/>
    </source>
</evidence>
<dbReference type="InterPro" id="IPR005225">
    <property type="entry name" value="Small_GTP-bd"/>
</dbReference>
<evidence type="ECO:0000256" key="2">
    <source>
        <dbReference type="ARBA" id="ARBA00022741"/>
    </source>
</evidence>
<accession>A0A8H5F112</accession>
<dbReference type="SMART" id="SM00175">
    <property type="entry name" value="RAB"/>
    <property type="match status" value="1"/>
</dbReference>
<proteinExistence type="predicted"/>
<dbReference type="PANTHER" id="PTHR24070">
    <property type="entry name" value="RAS, DI-RAS, AND RHEB FAMILY MEMBERS OF SMALL GTPASE SUPERFAMILY"/>
    <property type="match status" value="1"/>
</dbReference>
<reference evidence="4 5" key="1">
    <citation type="journal article" date="2020" name="ISME J.">
        <title>Uncovering the hidden diversity of litter-decomposition mechanisms in mushroom-forming fungi.</title>
        <authorList>
            <person name="Floudas D."/>
            <person name="Bentzer J."/>
            <person name="Ahren D."/>
            <person name="Johansson T."/>
            <person name="Persson P."/>
            <person name="Tunlid A."/>
        </authorList>
    </citation>
    <scope>NUCLEOTIDE SEQUENCE [LARGE SCALE GENOMIC DNA]</scope>
    <source>
        <strain evidence="4 5">CBS 101986</strain>
    </source>
</reference>
<dbReference type="PROSITE" id="PS51421">
    <property type="entry name" value="RAS"/>
    <property type="match status" value="1"/>
</dbReference>
<name>A0A8H5F112_9AGAR</name>
<sequence>MDAWRIVLLGDRGVVYTKFLGWSVIVHEVSSHLALTVNIPVASSDINDPTIAIEDAFAKQLVVDNRMCYVQFIDTAGQEQHTDLLEQPVRHNEGFVLVYSIASRSTFERLEIFRRLIRRVNGSNPIVMLVGNKCDRTDEREVSTEEGAALARQFGCEFIETSAKTAQDVEHRGTCVVHVVE</sequence>
<gene>
    <name evidence="4" type="ORF">D9619_008380</name>
</gene>
<evidence type="ECO:0000256" key="3">
    <source>
        <dbReference type="ARBA" id="ARBA00023134"/>
    </source>
</evidence>
<dbReference type="InterPro" id="IPR001806">
    <property type="entry name" value="Small_GTPase"/>
</dbReference>
<organism evidence="4 5">
    <name type="scientific">Psilocybe cf. subviscida</name>
    <dbReference type="NCBI Taxonomy" id="2480587"/>
    <lineage>
        <taxon>Eukaryota</taxon>
        <taxon>Fungi</taxon>
        <taxon>Dikarya</taxon>
        <taxon>Basidiomycota</taxon>
        <taxon>Agaricomycotina</taxon>
        <taxon>Agaricomycetes</taxon>
        <taxon>Agaricomycetidae</taxon>
        <taxon>Agaricales</taxon>
        <taxon>Agaricineae</taxon>
        <taxon>Strophariaceae</taxon>
        <taxon>Psilocybe</taxon>
    </lineage>
</organism>
<dbReference type="InterPro" id="IPR020849">
    <property type="entry name" value="Small_GTPase_Ras-type"/>
</dbReference>
<dbReference type="SUPFAM" id="SSF52540">
    <property type="entry name" value="P-loop containing nucleoside triphosphate hydrolases"/>
    <property type="match status" value="1"/>
</dbReference>
<dbReference type="PROSITE" id="PS51419">
    <property type="entry name" value="RAB"/>
    <property type="match status" value="1"/>
</dbReference>
<comment type="subcellular location">
    <subcellularLocation>
        <location evidence="1">Cell membrane</location>
        <topology evidence="1">Lipid-anchor</topology>
        <orientation evidence="1">Cytoplasmic side</orientation>
    </subcellularLocation>
</comment>
<comment type="caution">
    <text evidence="4">The sequence shown here is derived from an EMBL/GenBank/DDBJ whole genome shotgun (WGS) entry which is preliminary data.</text>
</comment>
<dbReference type="Pfam" id="PF00071">
    <property type="entry name" value="Ras"/>
    <property type="match status" value="1"/>
</dbReference>
<dbReference type="GO" id="GO:0003924">
    <property type="term" value="F:GTPase activity"/>
    <property type="evidence" value="ECO:0007669"/>
    <property type="project" value="InterPro"/>
</dbReference>
<dbReference type="AlphaFoldDB" id="A0A8H5F112"/>
<dbReference type="InterPro" id="IPR027417">
    <property type="entry name" value="P-loop_NTPase"/>
</dbReference>
<dbReference type="GO" id="GO:0005525">
    <property type="term" value="F:GTP binding"/>
    <property type="evidence" value="ECO:0007669"/>
    <property type="project" value="UniProtKB-KW"/>
</dbReference>
<dbReference type="NCBIfam" id="TIGR00231">
    <property type="entry name" value="small_GTP"/>
    <property type="match status" value="1"/>
</dbReference>
<dbReference type="Gene3D" id="3.40.50.300">
    <property type="entry name" value="P-loop containing nucleotide triphosphate hydrolases"/>
    <property type="match status" value="1"/>
</dbReference>
<keyword evidence="3" id="KW-0342">GTP-binding</keyword>
<dbReference type="GO" id="GO:0005886">
    <property type="term" value="C:plasma membrane"/>
    <property type="evidence" value="ECO:0007669"/>
    <property type="project" value="UniProtKB-SubCell"/>
</dbReference>
<evidence type="ECO:0000313" key="4">
    <source>
        <dbReference type="EMBL" id="KAF5319333.1"/>
    </source>
</evidence>
<dbReference type="Proteomes" id="UP000567179">
    <property type="component" value="Unassembled WGS sequence"/>
</dbReference>
<dbReference type="SMART" id="SM00173">
    <property type="entry name" value="RAS"/>
    <property type="match status" value="1"/>
</dbReference>
<dbReference type="PRINTS" id="PR00449">
    <property type="entry name" value="RASTRNSFRMNG"/>
</dbReference>
<dbReference type="OrthoDB" id="5976022at2759"/>
<dbReference type="GO" id="GO:0007165">
    <property type="term" value="P:signal transduction"/>
    <property type="evidence" value="ECO:0007669"/>
    <property type="project" value="InterPro"/>
</dbReference>
<evidence type="ECO:0000313" key="5">
    <source>
        <dbReference type="Proteomes" id="UP000567179"/>
    </source>
</evidence>